<reference evidence="1 2" key="1">
    <citation type="submission" date="2023-10" db="EMBL/GenBank/DDBJ databases">
        <title>Bacteria for the degradation of biodegradable plastic PBAT(Polybutylene adipate terephthalate).</title>
        <authorList>
            <person name="Weon H.-Y."/>
            <person name="Yeon J."/>
        </authorList>
    </citation>
    <scope>NUCLEOTIDE SEQUENCE [LARGE SCALE GENOMIC DNA]</scope>
    <source>
        <strain evidence="1 2">SBD 7-3</strain>
    </source>
</reference>
<dbReference type="Gene3D" id="1.10.3210.10">
    <property type="entry name" value="Hypothetical protein af1432"/>
    <property type="match status" value="1"/>
</dbReference>
<evidence type="ECO:0000313" key="2">
    <source>
        <dbReference type="Proteomes" id="UP001303946"/>
    </source>
</evidence>
<proteinExistence type="predicted"/>
<dbReference type="EMBL" id="CP136336">
    <property type="protein sequence ID" value="WOB08326.1"/>
    <property type="molecule type" value="Genomic_DNA"/>
</dbReference>
<sequence>MHLSLSPGSEPNPHALAALTHAAESYAIVASQDIVDSRGVKLWARGQPVSAALQQRLLERRLKQPVEACLQAEDGVTPFSLMHDLQALLESTHPLAPALRTQGRELVAQLKQMPLHAVAQLLLTTAAASRPQALAHAVTGMALAGAMTASRQASSLEIRLAMLGGLLHDIGEIYINPAFLDYTHALDLLGHKHLVVHPRVAQMLLTGLTDYPKALGQGIAEHHERLDRSGYPARLGPDGLSTLGRVLSVVELTLGSINDSHAPLTRASFALRVVPGEFDPTWSAFVCEAANDAAEDFAIDEQPEAATLAAQLAEIDHQMAAAHQLAKELNEQRRTSQITEVVADALHRLERLRVAWNALGLWGEEAVTAGMAPGERLELVLAESELRQRLRAFHRECLLLSEGLTEAEKFRLSPLWQGLLEPM</sequence>
<dbReference type="CDD" id="cd00077">
    <property type="entry name" value="HDc"/>
    <property type="match status" value="1"/>
</dbReference>
<dbReference type="RefSeq" id="WP_316701054.1">
    <property type="nucleotide sequence ID" value="NZ_CP136336.1"/>
</dbReference>
<dbReference type="PANTHER" id="PTHR43155:SF2">
    <property type="entry name" value="CYCLIC DI-GMP PHOSPHODIESTERASE PA4108"/>
    <property type="match status" value="1"/>
</dbReference>
<name>A0ABZ0CTM2_9BURK</name>
<dbReference type="Pfam" id="PF13487">
    <property type="entry name" value="HD_5"/>
    <property type="match status" value="1"/>
</dbReference>
<organism evidence="1 2">
    <name type="scientific">Piscinibacter gummiphilus</name>
    <dbReference type="NCBI Taxonomy" id="946333"/>
    <lineage>
        <taxon>Bacteria</taxon>
        <taxon>Pseudomonadati</taxon>
        <taxon>Pseudomonadota</taxon>
        <taxon>Betaproteobacteria</taxon>
        <taxon>Burkholderiales</taxon>
        <taxon>Sphaerotilaceae</taxon>
        <taxon>Piscinibacter</taxon>
    </lineage>
</organism>
<dbReference type="PANTHER" id="PTHR43155">
    <property type="entry name" value="CYCLIC DI-GMP PHOSPHODIESTERASE PA4108-RELATED"/>
    <property type="match status" value="1"/>
</dbReference>
<dbReference type="InterPro" id="IPR003607">
    <property type="entry name" value="HD/PDEase_dom"/>
</dbReference>
<dbReference type="SUPFAM" id="SSF109604">
    <property type="entry name" value="HD-domain/PDEase-like"/>
    <property type="match status" value="1"/>
</dbReference>
<keyword evidence="2" id="KW-1185">Reference proteome</keyword>
<evidence type="ECO:0000313" key="1">
    <source>
        <dbReference type="EMBL" id="WOB08326.1"/>
    </source>
</evidence>
<accession>A0ABZ0CTM2</accession>
<gene>
    <name evidence="1" type="ORF">RXV79_25935</name>
</gene>
<dbReference type="Proteomes" id="UP001303946">
    <property type="component" value="Chromosome"/>
</dbReference>
<protein>
    <submittedName>
        <fullName evidence="1">HD domain-containing protein</fullName>
    </submittedName>
</protein>